<accession>A0A0G1U5X2</accession>
<dbReference type="AlphaFoldDB" id="A0A0G1U5X2"/>
<evidence type="ECO:0000313" key="1">
    <source>
        <dbReference type="EMBL" id="KKU89487.1"/>
    </source>
</evidence>
<protein>
    <submittedName>
        <fullName evidence="1">Uncharacterized protein</fullName>
    </submittedName>
</protein>
<evidence type="ECO:0000313" key="2">
    <source>
        <dbReference type="Proteomes" id="UP000033882"/>
    </source>
</evidence>
<reference evidence="1 2" key="1">
    <citation type="journal article" date="2015" name="Nature">
        <title>rRNA introns, odd ribosomes, and small enigmatic genomes across a large radiation of phyla.</title>
        <authorList>
            <person name="Brown C.T."/>
            <person name="Hug L.A."/>
            <person name="Thomas B.C."/>
            <person name="Sharon I."/>
            <person name="Castelle C.J."/>
            <person name="Singh A."/>
            <person name="Wilkins M.J."/>
            <person name="Williams K.H."/>
            <person name="Banfield J.F."/>
        </authorList>
    </citation>
    <scope>NUCLEOTIDE SEQUENCE [LARGE SCALE GENOMIC DNA]</scope>
</reference>
<proteinExistence type="predicted"/>
<organism evidence="1 2">
    <name type="scientific">Candidatus Wolfebacteria bacterium GW2011_GWA2_47_9b</name>
    <dbReference type="NCBI Taxonomy" id="1619005"/>
    <lineage>
        <taxon>Bacteria</taxon>
        <taxon>Candidatus Wolfeibacteriota</taxon>
    </lineage>
</organism>
<dbReference type="Proteomes" id="UP000033882">
    <property type="component" value="Unassembled WGS sequence"/>
</dbReference>
<comment type="caution">
    <text evidence="1">The sequence shown here is derived from an EMBL/GenBank/DDBJ whole genome shotgun (WGS) entry which is preliminary data.</text>
</comment>
<sequence>MFKRNNQFVISQSDRPVGLYRLVREQSHAVLIPTVPLEYVVADLHRLIRENDVAHLQLTSFGALLESIKAVPVALDIIAYKLFLYVDTDMSFHQFLAHYARVPDRCPACQRAIDRFVIDERLEHIIACQRRSIRSVVVAVAKGLERPRSST</sequence>
<name>A0A0G1U5X2_9BACT</name>
<gene>
    <name evidence="1" type="ORF">UY19_C0014G0087</name>
</gene>
<dbReference type="EMBL" id="LCPB01000014">
    <property type="protein sequence ID" value="KKU89487.1"/>
    <property type="molecule type" value="Genomic_DNA"/>
</dbReference>